<dbReference type="SMART" id="SM00257">
    <property type="entry name" value="LysM"/>
    <property type="match status" value="1"/>
</dbReference>
<dbReference type="PANTHER" id="PTHR45708">
    <property type="entry name" value="ENDOCHITINASE"/>
    <property type="match status" value="1"/>
</dbReference>
<dbReference type="SUPFAM" id="SSF51445">
    <property type="entry name" value="(Trans)glycosidases"/>
    <property type="match status" value="1"/>
</dbReference>
<dbReference type="InterPro" id="IPR050542">
    <property type="entry name" value="Glycosyl_Hydrlase18_Chitinase"/>
</dbReference>
<dbReference type="PROSITE" id="PS51910">
    <property type="entry name" value="GH18_2"/>
    <property type="match status" value="1"/>
</dbReference>
<evidence type="ECO:0000313" key="4">
    <source>
        <dbReference type="Proteomes" id="UP001152300"/>
    </source>
</evidence>
<dbReference type="PROSITE" id="PS51782">
    <property type="entry name" value="LYSM"/>
    <property type="match status" value="1"/>
</dbReference>
<dbReference type="InterPro" id="IPR018392">
    <property type="entry name" value="LysM"/>
</dbReference>
<accession>A0A9X0DCI8</accession>
<reference evidence="3" key="1">
    <citation type="submission" date="2022-11" db="EMBL/GenBank/DDBJ databases">
        <title>Genome Resource of Sclerotinia nivalis Strain SnTB1, a Plant Pathogen Isolated from American Ginseng.</title>
        <authorList>
            <person name="Fan S."/>
        </authorList>
    </citation>
    <scope>NUCLEOTIDE SEQUENCE</scope>
    <source>
        <strain evidence="3">SnTB1</strain>
    </source>
</reference>
<dbReference type="PANTHER" id="PTHR45708:SF47">
    <property type="entry name" value="ENDOCHITINASE A"/>
    <property type="match status" value="1"/>
</dbReference>
<evidence type="ECO:0000313" key="3">
    <source>
        <dbReference type="EMBL" id="KAJ8058396.1"/>
    </source>
</evidence>
<dbReference type="InterPro" id="IPR001223">
    <property type="entry name" value="Glyco_hydro18_cat"/>
</dbReference>
<sequence>MIQRLRAHFIGAEKQYLITGAPQCIIPDANMGNMIAASQFDILFIQFYNTPQCSVHSWTNANPNYLTTGIEEFTSFSYNTWANFLVGTASANAKLYIGVLGAPVPDSDYLTRSEMSSMVKAYICRENFGGIMMWEATSAAKNIGPDGRTYYQAAKEILVHYENEAGLCCNTSVVPDKTLQPTCIPTGKTDTNVRPSPLPIQSGMSTQCASFHLVKNGDNCYNIAKAVGVSLKDFFAWNPAVKGGECSGLWPGYHVCIRVF</sequence>
<dbReference type="EMBL" id="JAPEIS010000016">
    <property type="protein sequence ID" value="KAJ8058396.1"/>
    <property type="molecule type" value="Genomic_DNA"/>
</dbReference>
<comment type="caution">
    <text evidence="3">The sequence shown here is derived from an EMBL/GenBank/DDBJ whole genome shotgun (WGS) entry which is preliminary data.</text>
</comment>
<feature type="domain" description="LysM" evidence="1">
    <location>
        <begin position="210"/>
        <end position="257"/>
    </location>
</feature>
<name>A0A9X0DCI8_9HELO</name>
<dbReference type="GO" id="GO:0005975">
    <property type="term" value="P:carbohydrate metabolic process"/>
    <property type="evidence" value="ECO:0007669"/>
    <property type="project" value="InterPro"/>
</dbReference>
<evidence type="ECO:0008006" key="5">
    <source>
        <dbReference type="Google" id="ProtNLM"/>
    </source>
</evidence>
<dbReference type="OrthoDB" id="6020543at2759"/>
<dbReference type="Gene3D" id="3.10.350.10">
    <property type="entry name" value="LysM domain"/>
    <property type="match status" value="1"/>
</dbReference>
<evidence type="ECO:0000259" key="1">
    <source>
        <dbReference type="PROSITE" id="PS51782"/>
    </source>
</evidence>
<dbReference type="Proteomes" id="UP001152300">
    <property type="component" value="Unassembled WGS sequence"/>
</dbReference>
<feature type="domain" description="GH18" evidence="2">
    <location>
        <begin position="1"/>
        <end position="161"/>
    </location>
</feature>
<dbReference type="InterPro" id="IPR036779">
    <property type="entry name" value="LysM_dom_sf"/>
</dbReference>
<dbReference type="AlphaFoldDB" id="A0A9X0DCI8"/>
<dbReference type="GO" id="GO:0005576">
    <property type="term" value="C:extracellular region"/>
    <property type="evidence" value="ECO:0007669"/>
    <property type="project" value="TreeGrafter"/>
</dbReference>
<dbReference type="SUPFAM" id="SSF54106">
    <property type="entry name" value="LysM domain"/>
    <property type="match status" value="1"/>
</dbReference>
<evidence type="ECO:0000259" key="2">
    <source>
        <dbReference type="PROSITE" id="PS51910"/>
    </source>
</evidence>
<dbReference type="InterPro" id="IPR017853">
    <property type="entry name" value="GH"/>
</dbReference>
<dbReference type="Pfam" id="PF01476">
    <property type="entry name" value="LysM"/>
    <property type="match status" value="1"/>
</dbReference>
<protein>
    <recommendedName>
        <fullName evidence="5">Chitinase</fullName>
    </recommendedName>
</protein>
<dbReference type="Gene3D" id="3.20.20.80">
    <property type="entry name" value="Glycosidases"/>
    <property type="match status" value="1"/>
</dbReference>
<keyword evidence="4" id="KW-1185">Reference proteome</keyword>
<dbReference type="CDD" id="cd00118">
    <property type="entry name" value="LysM"/>
    <property type="match status" value="1"/>
</dbReference>
<organism evidence="3 4">
    <name type="scientific">Sclerotinia nivalis</name>
    <dbReference type="NCBI Taxonomy" id="352851"/>
    <lineage>
        <taxon>Eukaryota</taxon>
        <taxon>Fungi</taxon>
        <taxon>Dikarya</taxon>
        <taxon>Ascomycota</taxon>
        <taxon>Pezizomycotina</taxon>
        <taxon>Leotiomycetes</taxon>
        <taxon>Helotiales</taxon>
        <taxon>Sclerotiniaceae</taxon>
        <taxon>Sclerotinia</taxon>
    </lineage>
</organism>
<proteinExistence type="predicted"/>
<dbReference type="GO" id="GO:0004568">
    <property type="term" value="F:chitinase activity"/>
    <property type="evidence" value="ECO:0007669"/>
    <property type="project" value="TreeGrafter"/>
</dbReference>
<gene>
    <name evidence="3" type="ORF">OCU04_012586</name>
</gene>